<evidence type="ECO:0000313" key="1">
    <source>
        <dbReference type="EMBL" id="EUA30621.1"/>
    </source>
</evidence>
<dbReference type="PATRIC" id="fig|1299334.3.peg.6552"/>
<dbReference type="EMBL" id="JAOB01000060">
    <property type="protein sequence ID" value="EUA30621.1"/>
    <property type="molecule type" value="Genomic_DNA"/>
</dbReference>
<keyword evidence="1" id="KW-0436">Ligase</keyword>
<gene>
    <name evidence="1" type="ORF">I553_4878</name>
</gene>
<proteinExistence type="predicted"/>
<organism evidence="1">
    <name type="scientific">Mycobacterium xenopi 4042</name>
    <dbReference type="NCBI Taxonomy" id="1299334"/>
    <lineage>
        <taxon>Bacteria</taxon>
        <taxon>Bacillati</taxon>
        <taxon>Actinomycetota</taxon>
        <taxon>Actinomycetes</taxon>
        <taxon>Mycobacteriales</taxon>
        <taxon>Mycobacteriaceae</taxon>
        <taxon>Mycobacterium</taxon>
    </lineage>
</organism>
<protein>
    <submittedName>
        <fullName evidence="1">AMP-dependent synthetase and ligase domain protein</fullName>
    </submittedName>
</protein>
<dbReference type="GO" id="GO:0016874">
    <property type="term" value="F:ligase activity"/>
    <property type="evidence" value="ECO:0007669"/>
    <property type="project" value="UniProtKB-KW"/>
</dbReference>
<dbReference type="AlphaFoldDB" id="X8AHI0"/>
<name>X8AHI0_MYCXE</name>
<sequence>MTLGDIVTDNAAGFPMCPPTGRAGGCLPIETCANVPYAWCRR</sequence>
<reference evidence="1" key="1">
    <citation type="submission" date="2014-01" db="EMBL/GenBank/DDBJ databases">
        <authorList>
            <person name="Brown-Elliot B."/>
            <person name="Wallace R."/>
            <person name="Lenaerts A."/>
            <person name="Ordway D."/>
            <person name="DeGroote M.A."/>
            <person name="Parker T."/>
            <person name="Sizemore C."/>
            <person name="Tallon L.J."/>
            <person name="Sadzewicz L.K."/>
            <person name="Sengamalay N."/>
            <person name="Fraser C.M."/>
            <person name="Hine E."/>
            <person name="Shefchek K.A."/>
            <person name="Das S.P."/>
            <person name="Tettelin H."/>
        </authorList>
    </citation>
    <scope>NUCLEOTIDE SEQUENCE [LARGE SCALE GENOMIC DNA]</scope>
    <source>
        <strain evidence="1">4042</strain>
    </source>
</reference>
<comment type="caution">
    <text evidence="1">The sequence shown here is derived from an EMBL/GenBank/DDBJ whole genome shotgun (WGS) entry which is preliminary data.</text>
</comment>
<accession>X8AHI0</accession>